<evidence type="ECO:0000313" key="2">
    <source>
        <dbReference type="Proteomes" id="UP000774750"/>
    </source>
</evidence>
<sequence>MVPIRIFDLHCDTLARCIDCGEPVIKNSGHFDLARVNALQIPWVQTFACFIESDVVGEAAWEWFCKMEALFRATLHQFPEKITLYDPNGAETPGVCQAMLSVEGGTVLGGDVSRVAELARRGVRMLTLVWNGENDLAGGVGSQKRLTAFGKACLLKMREENILPDLSHMNDQSVEDVFSFDDGPLLCTHSNLRAVCGHPRNLTDAQFLEIVRRKGICGINLYPLFLNGETDCTEEDVHRHLDRMLSLGGVKTVAIGTDFDGAVMPSFANSAQMLATLYESVVKWYDQTVADRLFYENAASFFKRTLGRRGILYDV</sequence>
<dbReference type="InterPro" id="IPR032466">
    <property type="entry name" value="Metal_Hydrolase"/>
</dbReference>
<proteinExistence type="predicted"/>
<accession>A0A938X8K6</accession>
<dbReference type="RefSeq" id="WP_204447485.1">
    <property type="nucleotide sequence ID" value="NZ_JACJKY010000017.1"/>
</dbReference>
<name>A0A938X8K6_9FIRM</name>
<dbReference type="PROSITE" id="PS51365">
    <property type="entry name" value="RENAL_DIPEPTIDASE_2"/>
    <property type="match status" value="1"/>
</dbReference>
<dbReference type="InterPro" id="IPR008257">
    <property type="entry name" value="Pept_M19"/>
</dbReference>
<dbReference type="PANTHER" id="PTHR10443">
    <property type="entry name" value="MICROSOMAL DIPEPTIDASE"/>
    <property type="match status" value="1"/>
</dbReference>
<reference evidence="1" key="1">
    <citation type="submission" date="2020-08" db="EMBL/GenBank/DDBJ databases">
        <authorList>
            <person name="Cejkova D."/>
            <person name="Kubasova T."/>
            <person name="Jahodarova E."/>
            <person name="Rychlik I."/>
        </authorList>
    </citation>
    <scope>NUCLEOTIDE SEQUENCE</scope>
    <source>
        <strain evidence="1">An559</strain>
    </source>
</reference>
<gene>
    <name evidence="1" type="ORF">H6A12_10035</name>
</gene>
<dbReference type="EMBL" id="JACJKY010000017">
    <property type="protein sequence ID" value="MBM6921494.1"/>
    <property type="molecule type" value="Genomic_DNA"/>
</dbReference>
<dbReference type="Proteomes" id="UP000774750">
    <property type="component" value="Unassembled WGS sequence"/>
</dbReference>
<dbReference type="PANTHER" id="PTHR10443:SF12">
    <property type="entry name" value="DIPEPTIDASE"/>
    <property type="match status" value="1"/>
</dbReference>
<reference evidence="1" key="2">
    <citation type="journal article" date="2021" name="Sci. Rep.">
        <title>The distribution of antibiotic resistance genes in chicken gut microbiota commensals.</title>
        <authorList>
            <person name="Juricova H."/>
            <person name="Matiasovicova J."/>
            <person name="Kubasova T."/>
            <person name="Cejkova D."/>
            <person name="Rychlik I."/>
        </authorList>
    </citation>
    <scope>NUCLEOTIDE SEQUENCE</scope>
    <source>
        <strain evidence="1">An559</strain>
    </source>
</reference>
<evidence type="ECO:0000313" key="1">
    <source>
        <dbReference type="EMBL" id="MBM6921494.1"/>
    </source>
</evidence>
<dbReference type="Gene3D" id="3.20.20.140">
    <property type="entry name" value="Metal-dependent hydrolases"/>
    <property type="match status" value="1"/>
</dbReference>
<organism evidence="1 2">
    <name type="scientific">Merdimmobilis hominis</name>
    <dbReference type="NCBI Taxonomy" id="2897707"/>
    <lineage>
        <taxon>Bacteria</taxon>
        <taxon>Bacillati</taxon>
        <taxon>Bacillota</taxon>
        <taxon>Clostridia</taxon>
        <taxon>Eubacteriales</taxon>
        <taxon>Oscillospiraceae</taxon>
        <taxon>Merdimmobilis</taxon>
    </lineage>
</organism>
<keyword evidence="2" id="KW-1185">Reference proteome</keyword>
<dbReference type="GO" id="GO:0006508">
    <property type="term" value="P:proteolysis"/>
    <property type="evidence" value="ECO:0007669"/>
    <property type="project" value="InterPro"/>
</dbReference>
<protein>
    <submittedName>
        <fullName evidence="1">Membrane dipeptidase</fullName>
    </submittedName>
</protein>
<dbReference type="GO" id="GO:0070573">
    <property type="term" value="F:metallodipeptidase activity"/>
    <property type="evidence" value="ECO:0007669"/>
    <property type="project" value="InterPro"/>
</dbReference>
<dbReference type="Pfam" id="PF01244">
    <property type="entry name" value="Peptidase_M19"/>
    <property type="match status" value="1"/>
</dbReference>
<dbReference type="SUPFAM" id="SSF51556">
    <property type="entry name" value="Metallo-dependent hydrolases"/>
    <property type="match status" value="1"/>
</dbReference>
<dbReference type="AlphaFoldDB" id="A0A938X8K6"/>
<comment type="caution">
    <text evidence="1">The sequence shown here is derived from an EMBL/GenBank/DDBJ whole genome shotgun (WGS) entry which is preliminary data.</text>
</comment>